<dbReference type="WBParaSite" id="BXY_0600400.1">
    <property type="protein sequence ID" value="BXY_0600400.1"/>
    <property type="gene ID" value="BXY_0600400"/>
</dbReference>
<evidence type="ECO:0000313" key="2">
    <source>
        <dbReference type="EMBL" id="CAD5220629.1"/>
    </source>
</evidence>
<dbReference type="Proteomes" id="UP000582659">
    <property type="component" value="Unassembled WGS sequence"/>
</dbReference>
<dbReference type="EMBL" id="CAJFDI010000003">
    <property type="protein sequence ID" value="CAD5220629.1"/>
    <property type="molecule type" value="Genomic_DNA"/>
</dbReference>
<evidence type="ECO:0000313" key="6">
    <source>
        <dbReference type="WBParaSite" id="BXY_0600400.1"/>
    </source>
</evidence>
<reference evidence="6" key="1">
    <citation type="submission" date="2016-11" db="UniProtKB">
        <authorList>
            <consortium name="WormBaseParasite"/>
        </authorList>
    </citation>
    <scope>IDENTIFICATION</scope>
</reference>
<protein>
    <submittedName>
        <fullName evidence="2">(pine wood nematode) hypothetical protein</fullName>
    </submittedName>
</protein>
<gene>
    <name evidence="2" type="ORF">BXYJ_LOCUS6274</name>
</gene>
<dbReference type="EMBL" id="CAJFCV020000003">
    <property type="protein sequence ID" value="CAG9106895.1"/>
    <property type="molecule type" value="Genomic_DNA"/>
</dbReference>
<evidence type="ECO:0000313" key="5">
    <source>
        <dbReference type="Proteomes" id="UP000659654"/>
    </source>
</evidence>
<evidence type="ECO:0000256" key="1">
    <source>
        <dbReference type="SAM" id="MobiDB-lite"/>
    </source>
</evidence>
<accession>A0A1I7RZ36</accession>
<dbReference type="Proteomes" id="UP000095284">
    <property type="component" value="Unplaced"/>
</dbReference>
<name>A0A1I7RZ36_BURXY</name>
<feature type="region of interest" description="Disordered" evidence="1">
    <location>
        <begin position="199"/>
        <end position="218"/>
    </location>
</feature>
<evidence type="ECO:0000313" key="3">
    <source>
        <dbReference type="EMBL" id="CAG9106895.1"/>
    </source>
</evidence>
<keyword evidence="5" id="KW-1185">Reference proteome</keyword>
<dbReference type="Proteomes" id="UP000659654">
    <property type="component" value="Unassembled WGS sequence"/>
</dbReference>
<proteinExistence type="predicted"/>
<organism evidence="4 6">
    <name type="scientific">Bursaphelenchus xylophilus</name>
    <name type="common">Pinewood nematode worm</name>
    <name type="synonym">Aphelenchoides xylophilus</name>
    <dbReference type="NCBI Taxonomy" id="6326"/>
    <lineage>
        <taxon>Eukaryota</taxon>
        <taxon>Metazoa</taxon>
        <taxon>Ecdysozoa</taxon>
        <taxon>Nematoda</taxon>
        <taxon>Chromadorea</taxon>
        <taxon>Rhabditida</taxon>
        <taxon>Tylenchina</taxon>
        <taxon>Tylenchomorpha</taxon>
        <taxon>Aphelenchoidea</taxon>
        <taxon>Aphelenchoididae</taxon>
        <taxon>Bursaphelenchus</taxon>
    </lineage>
</organism>
<reference evidence="3" key="2">
    <citation type="submission" date="2020-08" db="EMBL/GenBank/DDBJ databases">
        <authorList>
            <person name="Kikuchi T."/>
        </authorList>
    </citation>
    <scope>NUCLEOTIDE SEQUENCE</scope>
    <source>
        <strain evidence="2">Ka4C1</strain>
    </source>
</reference>
<sequence>MSVVSDEARHHPLYRVDETGIPCNDKLAKLRFGYWIPTWKEDYFVKVFHRTVYYKHLKQQKENEAPFSKVKLLDEDREKTDIQFVTLLNLASNATTENITNGLKEFGVERISCPKDQPFPKKAFRDETVKQIPPLPKGYTNDDVPDFGRTFTVHESPLDVVGDLAIDSSLRDHLISLRSENLSRMQVISINRHRQSIYDLTSTPTPPRLLQASQRSHN</sequence>
<evidence type="ECO:0000313" key="4">
    <source>
        <dbReference type="Proteomes" id="UP000095284"/>
    </source>
</evidence>
<dbReference type="AlphaFoldDB" id="A0A1I7RZ36"/>